<dbReference type="Gene3D" id="1.10.439.10">
    <property type="entry name" value="Penicillin Amidohydrolase, domain 1"/>
    <property type="match status" value="1"/>
</dbReference>
<proteinExistence type="inferred from homology"/>
<dbReference type="GO" id="GO:0016787">
    <property type="term" value="F:hydrolase activity"/>
    <property type="evidence" value="ECO:0007669"/>
    <property type="project" value="UniProtKB-KW"/>
</dbReference>
<dbReference type="InterPro" id="IPR002692">
    <property type="entry name" value="S45"/>
</dbReference>
<protein>
    <submittedName>
        <fullName evidence="5">Penicillin acylase family protein</fullName>
        <ecNumber evidence="5">3.5.1.-</ecNumber>
    </submittedName>
</protein>
<dbReference type="Gene3D" id="3.60.20.10">
    <property type="entry name" value="Glutamine Phosphoribosylpyrophosphate, subunit 1, domain 1"/>
    <property type="match status" value="1"/>
</dbReference>
<dbReference type="Gene3D" id="2.30.120.10">
    <property type="match status" value="1"/>
</dbReference>
<accession>A0ABZ1BQ81</accession>
<keyword evidence="3" id="KW-0865">Zymogen</keyword>
<evidence type="ECO:0000256" key="3">
    <source>
        <dbReference type="ARBA" id="ARBA00023145"/>
    </source>
</evidence>
<dbReference type="InterPro" id="IPR023343">
    <property type="entry name" value="Penicillin_amidase_dom1"/>
</dbReference>
<evidence type="ECO:0000313" key="6">
    <source>
        <dbReference type="Proteomes" id="UP001333102"/>
    </source>
</evidence>
<dbReference type="Pfam" id="PF01804">
    <property type="entry name" value="Penicil_amidase"/>
    <property type="match status" value="1"/>
</dbReference>
<keyword evidence="2 5" id="KW-0378">Hydrolase</keyword>
<dbReference type="InterPro" id="IPR014395">
    <property type="entry name" value="Pen/GL7ACA/AHL_acylase"/>
</dbReference>
<keyword evidence="6" id="KW-1185">Reference proteome</keyword>
<dbReference type="InterPro" id="IPR043147">
    <property type="entry name" value="Penicillin_amidase_A-knob"/>
</dbReference>
<evidence type="ECO:0000256" key="2">
    <source>
        <dbReference type="ARBA" id="ARBA00022801"/>
    </source>
</evidence>
<dbReference type="PANTHER" id="PTHR34218">
    <property type="entry name" value="PEPTIDASE S45 PENICILLIN AMIDASE"/>
    <property type="match status" value="1"/>
</dbReference>
<comment type="similarity">
    <text evidence="1">Belongs to the peptidase S45 family.</text>
</comment>
<dbReference type="RefSeq" id="WP_324668917.1">
    <property type="nucleotide sequence ID" value="NZ_CP141614.1"/>
</dbReference>
<evidence type="ECO:0000256" key="4">
    <source>
        <dbReference type="SAM" id="MobiDB-lite"/>
    </source>
</evidence>
<dbReference type="PANTHER" id="PTHR34218:SF4">
    <property type="entry name" value="ACYL-HOMOSERINE LACTONE ACYLASE QUIP"/>
    <property type="match status" value="1"/>
</dbReference>
<dbReference type="InterPro" id="IPR043146">
    <property type="entry name" value="Penicillin_amidase_N_B-knob"/>
</dbReference>
<gene>
    <name evidence="5" type="ORF">VLY81_14305</name>
</gene>
<dbReference type="PIRSF" id="PIRSF001227">
    <property type="entry name" value="Pen_acylase"/>
    <property type="match status" value="1"/>
</dbReference>
<evidence type="ECO:0000256" key="1">
    <source>
        <dbReference type="ARBA" id="ARBA00006586"/>
    </source>
</evidence>
<evidence type="ECO:0000313" key="5">
    <source>
        <dbReference type="EMBL" id="WRP14566.1"/>
    </source>
</evidence>
<feature type="region of interest" description="Disordered" evidence="4">
    <location>
        <begin position="235"/>
        <end position="260"/>
    </location>
</feature>
<dbReference type="SUPFAM" id="SSF56235">
    <property type="entry name" value="N-terminal nucleophile aminohydrolases (Ntn hydrolases)"/>
    <property type="match status" value="1"/>
</dbReference>
<dbReference type="Gene3D" id="1.10.287.150">
    <property type="match status" value="1"/>
</dbReference>
<sequence>MPRLGDGRSRQRAVGAWLGAGLALWMLVAAPGALAFRQAGESVTLDYRGEAVAIRRHDYGVPYVYASTLPGLFFGSGYVAAADRLWQAELNRRAATGRLAELLGPGASDSYVQQDIAARRDGYTPEELTEQFLSLDREAQEAMLGYVAGINRYISEALADPARMPVEFQHAGVLPAPWTVLDLMATIVFYARRFGEAGEYEMESAGVLEALQARHGQERGYAIWDALVVTHDPDTPTTVPARPVPGTASGASAAPGTTGRAGAPAPVLEFAAPTLRDVAALLEREREAARYVFATTGVPYYFGSNAWAVAPSRSANGSTLLLGGPQMGYTIPQIVLEVGLVGAGIRSVGMTFAGVSPFPLIGRGPDHAWTTTSGIGDQVDFFVERLHPDDPYRYWHDGEWKAMERRTEVIQVRGREPVRLEVLRTVHGPVVRHDPQEGTAVSVARTHWMQEVHAVMAFLEFNRARDIHDFAEAVRRIPTSHNFFWIDREGNIGYWLAGRPPLRPAHVDPRLPARGTGEDDWLGVLPPERMPSSINPPEGFIFNWNNRPSPDWDDGAMAGWGPAHRAGRIADALRELEAVTFDDMNRINQRLSFLNLNHAALRPLLASAVERATAGGALSERARQLAATVLAWDGVRRDADGDGYVDDLAEPLFEAWYLALRDQLFAGLLDPEWMRLVTADHVYRALAGSGAGQGIDFRQGRSADEVVVAALEQAARAWAERETQAASPAELRDRMPRTTYSALGALPAVETVGMNRGTWNEIVELGPDIDRSVSAYAPGQSGFVGPGGPAPHTHDQLELYVGFRYKPLLLDPFDGAQP</sequence>
<reference evidence="6" key="1">
    <citation type="submission" date="2023-12" db="EMBL/GenBank/DDBJ databases">
        <title>Novel isolates from deep terrestrial aquifers shed light on the physiology and ecology of the class Limnochordia.</title>
        <authorList>
            <person name="Karnachuk O.V."/>
            <person name="Lukina A.P."/>
            <person name="Avakyan M.R."/>
            <person name="Kadnikov V."/>
            <person name="Begmatov S."/>
            <person name="Beletsky A.V."/>
            <person name="Mardanov A.V."/>
            <person name="Ravin N.V."/>
        </authorList>
    </citation>
    <scope>NUCLEOTIDE SEQUENCE [LARGE SCALE GENOMIC DNA]</scope>
    <source>
        <strain evidence="6">LN</strain>
    </source>
</reference>
<dbReference type="EMBL" id="CP141614">
    <property type="protein sequence ID" value="WRP14566.1"/>
    <property type="molecule type" value="Genomic_DNA"/>
</dbReference>
<dbReference type="Gene3D" id="1.10.1400.10">
    <property type="match status" value="1"/>
</dbReference>
<name>A0ABZ1BQ81_9FIRM</name>
<organism evidence="5 6">
    <name type="scientific">Geochorda subterranea</name>
    <dbReference type="NCBI Taxonomy" id="3109564"/>
    <lineage>
        <taxon>Bacteria</taxon>
        <taxon>Bacillati</taxon>
        <taxon>Bacillota</taxon>
        <taxon>Limnochordia</taxon>
        <taxon>Limnochordales</taxon>
        <taxon>Geochordaceae</taxon>
        <taxon>Geochorda</taxon>
    </lineage>
</organism>
<dbReference type="Proteomes" id="UP001333102">
    <property type="component" value="Chromosome"/>
</dbReference>
<dbReference type="InterPro" id="IPR029055">
    <property type="entry name" value="Ntn_hydrolases_N"/>
</dbReference>
<dbReference type="EC" id="3.5.1.-" evidence="5"/>